<dbReference type="GO" id="GO:0043565">
    <property type="term" value="F:sequence-specific DNA binding"/>
    <property type="evidence" value="ECO:0007669"/>
    <property type="project" value="InterPro"/>
</dbReference>
<dbReference type="Pfam" id="PF12852">
    <property type="entry name" value="Cupin_6"/>
    <property type="match status" value="1"/>
</dbReference>
<dbReference type="InterPro" id="IPR037923">
    <property type="entry name" value="HTH-like"/>
</dbReference>
<dbReference type="InterPro" id="IPR009057">
    <property type="entry name" value="Homeodomain-like_sf"/>
</dbReference>
<dbReference type="PANTHER" id="PTHR11019:SF159">
    <property type="entry name" value="TRANSCRIPTIONAL REGULATOR-RELATED"/>
    <property type="match status" value="1"/>
</dbReference>
<evidence type="ECO:0000256" key="2">
    <source>
        <dbReference type="ARBA" id="ARBA00023125"/>
    </source>
</evidence>
<evidence type="ECO:0000256" key="1">
    <source>
        <dbReference type="ARBA" id="ARBA00023015"/>
    </source>
</evidence>
<dbReference type="Gene3D" id="1.10.10.60">
    <property type="entry name" value="Homeodomain-like"/>
    <property type="match status" value="2"/>
</dbReference>
<sequence>MNDTKNGNTAKSSGIDVMSDILQLLHLDVEIYHNAKVCGDWRIDEHRLGATCFHIVTLGSCLMYIPDQEPVSLECGDLVIFPRELTHHILPVDKLDGEQRHLSFADSHAIAGTGLLCGEVRFKHKGSSFLLDQFPPFFVIENGDYNHWLQSILDMIIVENKENQPASKTIVNRLSELLFTYALRQHLKDNPNESGMLKIYNDSRLSRAVHCIHKSPDHNWTLDLLAKEAGLSRTVFSETFKKMSGWTPGQYIVWWRMQIAWSLLNAGELVSQVAEKVGYQSESSFSRAFSKMFSITAGHVRRNSTSNA</sequence>
<keyword evidence="3" id="KW-0804">Transcription</keyword>
<dbReference type="InterPro" id="IPR018060">
    <property type="entry name" value="HTH_AraC"/>
</dbReference>
<proteinExistence type="predicted"/>
<dbReference type="PANTHER" id="PTHR11019">
    <property type="entry name" value="HTH-TYPE TRANSCRIPTIONAL REGULATOR NIMR"/>
    <property type="match status" value="1"/>
</dbReference>
<evidence type="ECO:0000259" key="4">
    <source>
        <dbReference type="PROSITE" id="PS01124"/>
    </source>
</evidence>
<keyword evidence="1" id="KW-0805">Transcription regulation</keyword>
<dbReference type="InterPro" id="IPR032783">
    <property type="entry name" value="AraC_lig"/>
</dbReference>
<evidence type="ECO:0000256" key="3">
    <source>
        <dbReference type="ARBA" id="ARBA00023163"/>
    </source>
</evidence>
<organism evidence="5">
    <name type="scientific">hydrothermal vent metagenome</name>
    <dbReference type="NCBI Taxonomy" id="652676"/>
    <lineage>
        <taxon>unclassified sequences</taxon>
        <taxon>metagenomes</taxon>
        <taxon>ecological metagenomes</taxon>
    </lineage>
</organism>
<keyword evidence="2" id="KW-0238">DNA-binding</keyword>
<accession>A0A3B0YN42</accession>
<dbReference type="Pfam" id="PF12833">
    <property type="entry name" value="HTH_18"/>
    <property type="match status" value="1"/>
</dbReference>
<dbReference type="AlphaFoldDB" id="A0A3B0YN42"/>
<dbReference type="EMBL" id="UOFL01000241">
    <property type="protein sequence ID" value="VAW82335.1"/>
    <property type="molecule type" value="Genomic_DNA"/>
</dbReference>
<gene>
    <name evidence="5" type="ORF">MNBD_GAMMA12-946</name>
</gene>
<reference evidence="5" key="1">
    <citation type="submission" date="2018-06" db="EMBL/GenBank/DDBJ databases">
        <authorList>
            <person name="Zhirakovskaya E."/>
        </authorList>
    </citation>
    <scope>NUCLEOTIDE SEQUENCE</scope>
</reference>
<dbReference type="SMART" id="SM00342">
    <property type="entry name" value="HTH_ARAC"/>
    <property type="match status" value="1"/>
</dbReference>
<evidence type="ECO:0000313" key="5">
    <source>
        <dbReference type="EMBL" id="VAW82335.1"/>
    </source>
</evidence>
<name>A0A3B0YN42_9ZZZZ</name>
<feature type="domain" description="HTH araC/xylS-type" evidence="4">
    <location>
        <begin position="206"/>
        <end position="303"/>
    </location>
</feature>
<dbReference type="SUPFAM" id="SSF46689">
    <property type="entry name" value="Homeodomain-like"/>
    <property type="match status" value="2"/>
</dbReference>
<dbReference type="GO" id="GO:0003700">
    <property type="term" value="F:DNA-binding transcription factor activity"/>
    <property type="evidence" value="ECO:0007669"/>
    <property type="project" value="InterPro"/>
</dbReference>
<protein>
    <recommendedName>
        <fullName evidence="4">HTH araC/xylS-type domain-containing protein</fullName>
    </recommendedName>
</protein>
<dbReference type="SUPFAM" id="SSF51215">
    <property type="entry name" value="Regulatory protein AraC"/>
    <property type="match status" value="1"/>
</dbReference>
<dbReference type="PROSITE" id="PS01124">
    <property type="entry name" value="HTH_ARAC_FAMILY_2"/>
    <property type="match status" value="1"/>
</dbReference>